<comment type="caution">
    <text evidence="5">The sequence shown here is derived from an EMBL/GenBank/DDBJ whole genome shotgun (WGS) entry which is preliminary data.</text>
</comment>
<gene>
    <name evidence="5" type="ORF">JYK14_03435</name>
</gene>
<dbReference type="EMBL" id="JAFIRR010000016">
    <property type="protein sequence ID" value="MCO6415229.1"/>
    <property type="molecule type" value="Genomic_DNA"/>
</dbReference>
<dbReference type="InterPro" id="IPR050707">
    <property type="entry name" value="HTH_MetabolicPath_Reg"/>
</dbReference>
<feature type="region of interest" description="Disordered" evidence="3">
    <location>
        <begin position="259"/>
        <end position="286"/>
    </location>
</feature>
<protein>
    <submittedName>
        <fullName evidence="5">Helix-turn-helix domain-containing protein</fullName>
    </submittedName>
</protein>
<dbReference type="SUPFAM" id="SSF55781">
    <property type="entry name" value="GAF domain-like"/>
    <property type="match status" value="1"/>
</dbReference>
<keyword evidence="2" id="KW-0804">Transcription</keyword>
<evidence type="ECO:0000313" key="6">
    <source>
        <dbReference type="Proteomes" id="UP001523392"/>
    </source>
</evidence>
<evidence type="ECO:0000256" key="1">
    <source>
        <dbReference type="ARBA" id="ARBA00023015"/>
    </source>
</evidence>
<dbReference type="InterPro" id="IPR036390">
    <property type="entry name" value="WH_DNA-bd_sf"/>
</dbReference>
<name>A0ABT1D1V3_9PROT</name>
<sequence length="286" mass="30420">MSAALMTQPHAAMRGAAARRNPLVKSAARVLEILEFFDTIRRPVGAQEVAEALGYPTSSTQALLRSLAAQGYLAWDARCRHYSPTLRVALLGGGWIVPELCGMPPLRALVDGLAQRSGGDVAVMARNRDVAEAIVASVGRGGSLAGRRDCLSEGASGRCLLAAEDDTVIRRLLHRLNAEAASRHASPADVASFLRGVGLARRRGWIALRDPRDSRLGHIAMRLMARGAPDLVLLLSVPATGLEGRVSALARTMRDECEPWLRRDPPSPAPGTDWAGGPPVPLRSAG</sequence>
<dbReference type="InterPro" id="IPR029016">
    <property type="entry name" value="GAF-like_dom_sf"/>
</dbReference>
<evidence type="ECO:0000256" key="2">
    <source>
        <dbReference type="ARBA" id="ARBA00023163"/>
    </source>
</evidence>
<dbReference type="PROSITE" id="PS51077">
    <property type="entry name" value="HTH_ICLR"/>
    <property type="match status" value="1"/>
</dbReference>
<organism evidence="5 6">
    <name type="scientific">Siccirubricoccus soli</name>
    <dbReference type="NCBI Taxonomy" id="2899147"/>
    <lineage>
        <taxon>Bacteria</taxon>
        <taxon>Pseudomonadati</taxon>
        <taxon>Pseudomonadota</taxon>
        <taxon>Alphaproteobacteria</taxon>
        <taxon>Acetobacterales</taxon>
        <taxon>Roseomonadaceae</taxon>
        <taxon>Siccirubricoccus</taxon>
    </lineage>
</organism>
<feature type="domain" description="HTH iclR-type" evidence="4">
    <location>
        <begin position="24"/>
        <end position="86"/>
    </location>
</feature>
<reference evidence="5 6" key="1">
    <citation type="submission" date="2021-12" db="EMBL/GenBank/DDBJ databases">
        <title>Siccirubricoccus leaddurans sp. nov., a high concentration Zn2+ tolerance bacterium.</title>
        <authorList>
            <person name="Cao Y."/>
        </authorList>
    </citation>
    <scope>NUCLEOTIDE SEQUENCE [LARGE SCALE GENOMIC DNA]</scope>
    <source>
        <strain evidence="5 6">KC 17139</strain>
    </source>
</reference>
<dbReference type="InterPro" id="IPR005471">
    <property type="entry name" value="Tscrpt_reg_IclR_N"/>
</dbReference>
<dbReference type="Gene3D" id="3.30.450.40">
    <property type="match status" value="1"/>
</dbReference>
<keyword evidence="1" id="KW-0805">Transcription regulation</keyword>
<dbReference type="RefSeq" id="WP_252951825.1">
    <property type="nucleotide sequence ID" value="NZ_JAFIRR010000016.1"/>
</dbReference>
<dbReference type="Gene3D" id="1.10.10.10">
    <property type="entry name" value="Winged helix-like DNA-binding domain superfamily/Winged helix DNA-binding domain"/>
    <property type="match status" value="1"/>
</dbReference>
<proteinExistence type="predicted"/>
<dbReference type="SMART" id="SM00346">
    <property type="entry name" value="HTH_ICLR"/>
    <property type="match status" value="1"/>
</dbReference>
<dbReference type="InterPro" id="IPR036388">
    <property type="entry name" value="WH-like_DNA-bd_sf"/>
</dbReference>
<evidence type="ECO:0000259" key="4">
    <source>
        <dbReference type="PROSITE" id="PS51077"/>
    </source>
</evidence>
<accession>A0ABT1D1V3</accession>
<keyword evidence="6" id="KW-1185">Reference proteome</keyword>
<dbReference type="PANTHER" id="PTHR30136">
    <property type="entry name" value="HELIX-TURN-HELIX TRANSCRIPTIONAL REGULATOR, ICLR FAMILY"/>
    <property type="match status" value="1"/>
</dbReference>
<dbReference type="Pfam" id="PF09339">
    <property type="entry name" value="HTH_IclR"/>
    <property type="match status" value="1"/>
</dbReference>
<dbReference type="SUPFAM" id="SSF46785">
    <property type="entry name" value="Winged helix' DNA-binding domain"/>
    <property type="match status" value="1"/>
</dbReference>
<evidence type="ECO:0000256" key="3">
    <source>
        <dbReference type="SAM" id="MobiDB-lite"/>
    </source>
</evidence>
<evidence type="ECO:0000313" key="5">
    <source>
        <dbReference type="EMBL" id="MCO6415229.1"/>
    </source>
</evidence>
<dbReference type="Proteomes" id="UP001523392">
    <property type="component" value="Unassembled WGS sequence"/>
</dbReference>
<dbReference type="PANTHER" id="PTHR30136:SF35">
    <property type="entry name" value="HTH-TYPE TRANSCRIPTIONAL REGULATOR RV1719"/>
    <property type="match status" value="1"/>
</dbReference>